<evidence type="ECO:0000313" key="2">
    <source>
        <dbReference type="EMBL" id="GAA4838209.1"/>
    </source>
</evidence>
<dbReference type="Gene3D" id="3.40.50.300">
    <property type="entry name" value="P-loop containing nucleotide triphosphate hydrolases"/>
    <property type="match status" value="1"/>
</dbReference>
<dbReference type="CDD" id="cd03114">
    <property type="entry name" value="MMAA-like"/>
    <property type="match status" value="1"/>
</dbReference>
<dbReference type="RefSeq" id="WP_345372173.1">
    <property type="nucleotide sequence ID" value="NZ_BAABJX010000036.1"/>
</dbReference>
<organism evidence="2 3">
    <name type="scientific">Algivirga pacifica</name>
    <dbReference type="NCBI Taxonomy" id="1162670"/>
    <lineage>
        <taxon>Bacteria</taxon>
        <taxon>Pseudomonadati</taxon>
        <taxon>Bacteroidota</taxon>
        <taxon>Cytophagia</taxon>
        <taxon>Cytophagales</taxon>
        <taxon>Flammeovirgaceae</taxon>
        <taxon>Algivirga</taxon>
    </lineage>
</organism>
<dbReference type="PANTHER" id="PTHR23408">
    <property type="entry name" value="METHYLMALONYL-COA MUTASE"/>
    <property type="match status" value="1"/>
</dbReference>
<dbReference type="Proteomes" id="UP001500298">
    <property type="component" value="Unassembled WGS sequence"/>
</dbReference>
<dbReference type="NCBIfam" id="TIGR00750">
    <property type="entry name" value="lao"/>
    <property type="match status" value="1"/>
</dbReference>
<dbReference type="InterPro" id="IPR005129">
    <property type="entry name" value="GTPase_ArgK"/>
</dbReference>
<name>A0ABP9DF67_9BACT</name>
<keyword evidence="3" id="KW-1185">Reference proteome</keyword>
<dbReference type="InterPro" id="IPR027417">
    <property type="entry name" value="P-loop_NTPase"/>
</dbReference>
<proteinExistence type="inferred from homology"/>
<protein>
    <submittedName>
        <fullName evidence="2">Methylmalonyl Co-A mutase-associated GTPase MeaB</fullName>
    </submittedName>
</protein>
<dbReference type="EMBL" id="BAABJX010000036">
    <property type="protein sequence ID" value="GAA4838209.1"/>
    <property type="molecule type" value="Genomic_DNA"/>
</dbReference>
<dbReference type="PANTHER" id="PTHR23408:SF3">
    <property type="entry name" value="METHYLMALONIC ACIDURIA TYPE A PROTEIN, MITOCHONDRIAL"/>
    <property type="match status" value="1"/>
</dbReference>
<dbReference type="NCBIfam" id="NF006958">
    <property type="entry name" value="PRK09435.1"/>
    <property type="match status" value="1"/>
</dbReference>
<gene>
    <name evidence="2" type="primary">meaB</name>
    <name evidence="2" type="ORF">GCM10023331_24240</name>
</gene>
<sequence>MKQYRRTARRHPIQYYIDGILNGNRITLSQAITLAESQLPSDQQLSESILTELLPHTGKSIRIGITGVPGVGKSTFIEAFGALLTQEGYKVAVLTIDPSSPKTKGSILGDKTRMEKLAANPMAYIRPSASGNTLGGVAAGTKESILLCEAAGYDVILVETVGVGQSEISIRELTDFFLLLMLAGAGDELQGIKKGIMEMADTIAITKADGDNITASKLAKKSYQNALHLFAQSEQDWYPKVFTCSALEGNGMHTIWKEILRFESHMKERGYFQQRRKEQDLYWMHQYINEQLHKHFYQDTSIQKMLSIKKDNILNGEELPIQGAKVLLEQYFSSITKA</sequence>
<accession>A0ABP9DF67</accession>
<dbReference type="SUPFAM" id="SSF52540">
    <property type="entry name" value="P-loop containing nucleoside triphosphate hydrolases"/>
    <property type="match status" value="1"/>
</dbReference>
<evidence type="ECO:0000313" key="3">
    <source>
        <dbReference type="Proteomes" id="UP001500298"/>
    </source>
</evidence>
<reference evidence="3" key="1">
    <citation type="journal article" date="2019" name="Int. J. Syst. Evol. Microbiol.">
        <title>The Global Catalogue of Microorganisms (GCM) 10K type strain sequencing project: providing services to taxonomists for standard genome sequencing and annotation.</title>
        <authorList>
            <consortium name="The Broad Institute Genomics Platform"/>
            <consortium name="The Broad Institute Genome Sequencing Center for Infectious Disease"/>
            <person name="Wu L."/>
            <person name="Ma J."/>
        </authorList>
    </citation>
    <scope>NUCLEOTIDE SEQUENCE [LARGE SCALE GENOMIC DNA]</scope>
    <source>
        <strain evidence="3">JCM 18326</strain>
    </source>
</reference>
<dbReference type="Gene3D" id="1.10.287.130">
    <property type="match status" value="1"/>
</dbReference>
<comment type="similarity">
    <text evidence="1">Belongs to the SIMIBI class G3E GTPase family. ArgK/MeaB subfamily.</text>
</comment>
<dbReference type="Pfam" id="PF03308">
    <property type="entry name" value="MeaB"/>
    <property type="match status" value="1"/>
</dbReference>
<evidence type="ECO:0000256" key="1">
    <source>
        <dbReference type="ARBA" id="ARBA00009625"/>
    </source>
</evidence>
<comment type="caution">
    <text evidence="2">The sequence shown here is derived from an EMBL/GenBank/DDBJ whole genome shotgun (WGS) entry which is preliminary data.</text>
</comment>
<dbReference type="Gene3D" id="1.20.5.170">
    <property type="match status" value="1"/>
</dbReference>